<gene>
    <name evidence="1" type="ORF">PG996_015236</name>
</gene>
<reference evidence="1 2" key="1">
    <citation type="submission" date="2023-01" db="EMBL/GenBank/DDBJ databases">
        <title>Analysis of 21 Apiospora genomes using comparative genomics revels a genus with tremendous synthesis potential of carbohydrate active enzymes and secondary metabolites.</title>
        <authorList>
            <person name="Sorensen T."/>
        </authorList>
    </citation>
    <scope>NUCLEOTIDE SEQUENCE [LARGE SCALE GENOMIC DNA]</scope>
    <source>
        <strain evidence="1 2">CBS 83171</strain>
    </source>
</reference>
<keyword evidence="2" id="KW-1185">Reference proteome</keyword>
<sequence length="240" mass="26296">MSEGVLAAVLAADDETQPRPIVDVREDITRVVIATLTEPRFIHLCELFELRGQSGFVYLLAPKPAGLLGEFPWLQDRTVRHSPGRAIMNGKVRSVTILGGIFRLDEVIRAVIVPSILDIGAGGWLALPIFVGLDHVFGRRTKSGTVLSPMRAADYQPFPRPIGDICEVVITKLITPDRMIHVVFGRILPLVFPKGLGQPALIQLLALKELWLKGIDVLGTVLLLGVIARTAVRCHLANRN</sequence>
<comment type="caution">
    <text evidence="1">The sequence shown here is derived from an EMBL/GenBank/DDBJ whole genome shotgun (WGS) entry which is preliminary data.</text>
</comment>
<proteinExistence type="predicted"/>
<evidence type="ECO:0000313" key="2">
    <source>
        <dbReference type="Proteomes" id="UP001446871"/>
    </source>
</evidence>
<dbReference type="Proteomes" id="UP001446871">
    <property type="component" value="Unassembled WGS sequence"/>
</dbReference>
<organism evidence="1 2">
    <name type="scientific">Apiospora saccharicola</name>
    <dbReference type="NCBI Taxonomy" id="335842"/>
    <lineage>
        <taxon>Eukaryota</taxon>
        <taxon>Fungi</taxon>
        <taxon>Dikarya</taxon>
        <taxon>Ascomycota</taxon>
        <taxon>Pezizomycotina</taxon>
        <taxon>Sordariomycetes</taxon>
        <taxon>Xylariomycetidae</taxon>
        <taxon>Amphisphaeriales</taxon>
        <taxon>Apiosporaceae</taxon>
        <taxon>Apiospora</taxon>
    </lineage>
</organism>
<accession>A0ABR1TKP7</accession>
<evidence type="ECO:0000313" key="1">
    <source>
        <dbReference type="EMBL" id="KAK8047172.1"/>
    </source>
</evidence>
<name>A0ABR1TKP7_9PEZI</name>
<protein>
    <submittedName>
        <fullName evidence="1">Uncharacterized protein</fullName>
    </submittedName>
</protein>
<dbReference type="EMBL" id="JAQQWM010000009">
    <property type="protein sequence ID" value="KAK8047172.1"/>
    <property type="molecule type" value="Genomic_DNA"/>
</dbReference>